<dbReference type="AlphaFoldDB" id="A0A5B8RI34"/>
<evidence type="ECO:0000256" key="6">
    <source>
        <dbReference type="ARBA" id="ARBA00022927"/>
    </source>
</evidence>
<keyword evidence="5" id="KW-0812">Transmembrane</keyword>
<accession>A0A5B8RI34</accession>
<keyword evidence="8" id="KW-0472">Membrane</keyword>
<dbReference type="Gene3D" id="2.30.30.830">
    <property type="match status" value="1"/>
</dbReference>
<keyword evidence="2" id="KW-0813">Transport</keyword>
<dbReference type="GO" id="GO:0015031">
    <property type="term" value="P:protein transport"/>
    <property type="evidence" value="ECO:0007669"/>
    <property type="project" value="UniProtKB-KW"/>
</dbReference>
<dbReference type="GO" id="GO:0005886">
    <property type="term" value="C:plasma membrane"/>
    <property type="evidence" value="ECO:0007669"/>
    <property type="project" value="UniProtKB-SubCell"/>
</dbReference>
<evidence type="ECO:0000256" key="2">
    <source>
        <dbReference type="ARBA" id="ARBA00022448"/>
    </source>
</evidence>
<keyword evidence="4" id="KW-0997">Cell inner membrane</keyword>
<feature type="domain" description="Type II secretion system protein GspC N-terminal" evidence="10">
    <location>
        <begin position="2"/>
        <end position="57"/>
    </location>
</feature>
<dbReference type="Gene3D" id="2.30.42.10">
    <property type="match status" value="1"/>
</dbReference>
<keyword evidence="3" id="KW-1003">Cell membrane</keyword>
<evidence type="ECO:0000256" key="5">
    <source>
        <dbReference type="ARBA" id="ARBA00022692"/>
    </source>
</evidence>
<sequence length="192" mass="19980">MVAGPSEDSGLAIIAAGGGDEHLYRPGDTLPGGARLEGIRRDRVILSRDGHRETLTLPEKSSPPPQQEQSAAPRASSSQPGGTPSGPQTLAGYREQLLSDPGAVQRLLRPAPVRESDGTLIGYRLQGGAEPLYSATALEPGDVITAVGDVRLDNEGSAVQALQRLGNAGQVTLTVRRNGSERQITLNFGNGG</sequence>
<reference evidence="11" key="1">
    <citation type="submission" date="2019-06" db="EMBL/GenBank/DDBJ databases">
        <authorList>
            <person name="Murdoch R.W."/>
            <person name="Fathepure B."/>
        </authorList>
    </citation>
    <scope>NUCLEOTIDE SEQUENCE</scope>
</reference>
<proteinExistence type="predicted"/>
<evidence type="ECO:0000313" key="11">
    <source>
        <dbReference type="EMBL" id="QEA07194.1"/>
    </source>
</evidence>
<evidence type="ECO:0000256" key="1">
    <source>
        <dbReference type="ARBA" id="ARBA00004533"/>
    </source>
</evidence>
<comment type="subcellular location">
    <subcellularLocation>
        <location evidence="1">Cell inner membrane</location>
    </subcellularLocation>
</comment>
<gene>
    <name evidence="11" type="primary">epsC_2</name>
    <name evidence="11" type="ORF">KBTEX_03541</name>
</gene>
<keyword evidence="7" id="KW-1133">Transmembrane helix</keyword>
<evidence type="ECO:0000256" key="4">
    <source>
        <dbReference type="ARBA" id="ARBA00022519"/>
    </source>
</evidence>
<feature type="compositionally biased region" description="Low complexity" evidence="9">
    <location>
        <begin position="67"/>
        <end position="89"/>
    </location>
</feature>
<evidence type="ECO:0000256" key="7">
    <source>
        <dbReference type="ARBA" id="ARBA00022989"/>
    </source>
</evidence>
<protein>
    <submittedName>
        <fullName evidence="11">Type II secretion system protein C</fullName>
    </submittedName>
</protein>
<evidence type="ECO:0000259" key="10">
    <source>
        <dbReference type="Pfam" id="PF11356"/>
    </source>
</evidence>
<dbReference type="SUPFAM" id="SSF50156">
    <property type="entry name" value="PDZ domain-like"/>
    <property type="match status" value="1"/>
</dbReference>
<evidence type="ECO:0000256" key="8">
    <source>
        <dbReference type="ARBA" id="ARBA00023136"/>
    </source>
</evidence>
<evidence type="ECO:0000256" key="9">
    <source>
        <dbReference type="SAM" id="MobiDB-lite"/>
    </source>
</evidence>
<keyword evidence="6" id="KW-0653">Protein transport</keyword>
<name>A0A5B8RI34_9ZZZZ</name>
<organism evidence="11">
    <name type="scientific">uncultured organism</name>
    <dbReference type="NCBI Taxonomy" id="155900"/>
    <lineage>
        <taxon>unclassified sequences</taxon>
        <taxon>environmental samples</taxon>
    </lineage>
</organism>
<dbReference type="Pfam" id="PF11356">
    <property type="entry name" value="T2SSC"/>
    <property type="match status" value="1"/>
</dbReference>
<dbReference type="InterPro" id="IPR036034">
    <property type="entry name" value="PDZ_sf"/>
</dbReference>
<dbReference type="EMBL" id="MN079213">
    <property type="protein sequence ID" value="QEA07194.1"/>
    <property type="molecule type" value="Genomic_DNA"/>
</dbReference>
<dbReference type="InterPro" id="IPR024961">
    <property type="entry name" value="T2SS_GspC_N"/>
</dbReference>
<feature type="compositionally biased region" description="Basic and acidic residues" evidence="9">
    <location>
        <begin position="37"/>
        <end position="54"/>
    </location>
</feature>
<evidence type="ECO:0000256" key="3">
    <source>
        <dbReference type="ARBA" id="ARBA00022475"/>
    </source>
</evidence>
<feature type="region of interest" description="Disordered" evidence="9">
    <location>
        <begin position="1"/>
        <end position="92"/>
    </location>
</feature>